<sequence>MAVVVDISAARYSQRNKLASQVLNPVVPAPEMIIGVSHTLIDICGVMLYWIKSGSVASKGLEKSKVDSKSYYDLPHKPDSVNMSFVRINRVSLPLNLRHALVFNNASRASRFYSKKSPLTNDNISGSNLPFDQDHLKGDEQYNELNSFYSDLFTAEDPRAQQSLNQGDNGTPMNEIDELNREMAEFYGVESMDDYKPLEKQIKQGQQSSDEPVSSEFQPPEELQNLYNQSNHQDPIQPMTNHTKLSLFDRLQTNAPKIITTSTSTPHLNLALEEYIFNNTPLSKPFTNFTLMFYTNKPCVVIGKNQNPWKEVNIPKIQDLGIPLLRRFSGGGTVVHDLGNVNYSYISTRQLFDRNYFGSVITRFIDGVKQNERGDLLTQDQGLKVSGSAFKIAKGKSLHHGTMLLSSNLKVLSSLLSRDGLKEVEVRCQYSVDSVRVKVDNLGLKNDEFIDEVSAGFVDMYPDLEIVDISEEDILELRKLKEFQEIEERLTSWDWVYGNTPKFTYSITNDDQLTVSFHLEKGILKSFDLSDEKYAQDFKYLQQVLEQGEIIQFKGDQIAGYILDEKLSEFIGLKIDGNDSINVNTCLVFNIKSVESSYIDDWNSEDVGITGRIGSDNFVSVGFTYSRPSAPPPGQQQYQQFNRPSGPPPQQYQQYQQQPEQQQYSRPSAPPPNSRTYQNEPYSNNSNINSMNGYTRPTGPPPPSSVQSYGPNNSMNFQYSQCSGKKKALLIGINYIGTSNQLRGCINDAHAMKAFLIDRYGYKEEDMVVLTDDQRQMVKVPTRENILRACQWLVSDAAPNDSLVFHYSGHGGLEADPTGEEESGFNSCIYPVDFQAAGSIIDDTLHDLLVRPLPQGARLTALFDSCHSGTALDLPYVYSTKGVIKEPNMMKEVGQDGLTAFLSYARGDYSSMLSSLGNTVSRISKGGSSANRQQVIAKNFSAADVIMISGSKDDQTSADATSNGLQTGAMSYAFIGVLAENPNQSFLSLLNNMRSRLQGKYTQKPQLSASHPIDMNLQFIM</sequence>
<dbReference type="GO" id="GO:0017118">
    <property type="term" value="F:lipoyltransferase activity"/>
    <property type="evidence" value="ECO:0007669"/>
    <property type="project" value="TreeGrafter"/>
</dbReference>
<evidence type="ECO:0000256" key="2">
    <source>
        <dbReference type="ARBA" id="ARBA00005085"/>
    </source>
</evidence>
<dbReference type="PANTHER" id="PTHR12561">
    <property type="entry name" value="LIPOATE-PROTEIN LIGASE"/>
    <property type="match status" value="1"/>
</dbReference>
<name>A0A9P8TJ87_WICPI</name>
<dbReference type="Pfam" id="PF21948">
    <property type="entry name" value="LplA-B_cat"/>
    <property type="match status" value="1"/>
</dbReference>
<comment type="caution">
    <text evidence="10">The sequence shown here is derived from an EMBL/GenBank/DDBJ whole genome shotgun (WGS) entry which is preliminary data.</text>
</comment>
<evidence type="ECO:0000313" key="10">
    <source>
        <dbReference type="EMBL" id="KAH3681573.1"/>
    </source>
</evidence>
<keyword evidence="7" id="KW-0645">Protease</keyword>
<accession>A0A9P8TJ87</accession>
<dbReference type="EMBL" id="JAEUBG010004367">
    <property type="protein sequence ID" value="KAH3681573.1"/>
    <property type="molecule type" value="Genomic_DNA"/>
</dbReference>
<dbReference type="InterPro" id="IPR004143">
    <property type="entry name" value="BPL_LPL_catalytic"/>
</dbReference>
<comment type="function">
    <text evidence="1">Catalyzes both the ATP-dependent activation of exogenously supplied lipoate to lipoyl-AMP and the transfer of the activated lipoyl onto the lipoyl domains of lipoate-dependent enzymes.</text>
</comment>
<dbReference type="GO" id="GO:0009249">
    <property type="term" value="P:protein lipoylation"/>
    <property type="evidence" value="ECO:0007669"/>
    <property type="project" value="InterPro"/>
</dbReference>
<dbReference type="SUPFAM" id="SSF52129">
    <property type="entry name" value="Caspase-like"/>
    <property type="match status" value="1"/>
</dbReference>
<dbReference type="Gene3D" id="3.30.930.10">
    <property type="entry name" value="Bira Bifunctional Protein, Domain 2"/>
    <property type="match status" value="1"/>
</dbReference>
<evidence type="ECO:0000313" key="11">
    <source>
        <dbReference type="Proteomes" id="UP000774326"/>
    </source>
</evidence>
<dbReference type="Pfam" id="PF00656">
    <property type="entry name" value="Peptidase_C14"/>
    <property type="match status" value="1"/>
</dbReference>
<dbReference type="GO" id="GO:0006915">
    <property type="term" value="P:apoptotic process"/>
    <property type="evidence" value="ECO:0007669"/>
    <property type="project" value="UniProtKB-KW"/>
</dbReference>
<evidence type="ECO:0000256" key="5">
    <source>
        <dbReference type="ARBA" id="ARBA00016994"/>
    </source>
</evidence>
<evidence type="ECO:0000256" key="1">
    <source>
        <dbReference type="ARBA" id="ARBA00003253"/>
    </source>
</evidence>
<dbReference type="InterPro" id="IPR029030">
    <property type="entry name" value="Caspase-like_dom_sf"/>
</dbReference>
<reference evidence="10" key="2">
    <citation type="submission" date="2021-01" db="EMBL/GenBank/DDBJ databases">
        <authorList>
            <person name="Schikora-Tamarit M.A."/>
        </authorList>
    </citation>
    <scope>NUCLEOTIDE SEQUENCE</scope>
    <source>
        <strain evidence="10">CBS2887</strain>
    </source>
</reference>
<keyword evidence="11" id="KW-1185">Reference proteome</keyword>
<feature type="compositionally biased region" description="Polar residues" evidence="8">
    <location>
        <begin position="674"/>
        <end position="695"/>
    </location>
</feature>
<evidence type="ECO:0000256" key="6">
    <source>
        <dbReference type="ARBA" id="ARBA00022703"/>
    </source>
</evidence>
<reference evidence="10" key="1">
    <citation type="journal article" date="2021" name="Open Biol.">
        <title>Shared evolutionary footprints suggest mitochondrial oxidative damage underlies multiple complex I losses in fungi.</title>
        <authorList>
            <person name="Schikora-Tamarit M.A."/>
            <person name="Marcet-Houben M."/>
            <person name="Nosek J."/>
            <person name="Gabaldon T."/>
        </authorList>
    </citation>
    <scope>NUCLEOTIDE SEQUENCE</scope>
    <source>
        <strain evidence="10">CBS2887</strain>
    </source>
</reference>
<keyword evidence="7" id="KW-0378">Hydrolase</keyword>
<evidence type="ECO:0000256" key="8">
    <source>
        <dbReference type="SAM" id="MobiDB-lite"/>
    </source>
</evidence>
<organism evidence="10 11">
    <name type="scientific">Wickerhamomyces pijperi</name>
    <name type="common">Yeast</name>
    <name type="synonym">Pichia pijperi</name>
    <dbReference type="NCBI Taxonomy" id="599730"/>
    <lineage>
        <taxon>Eukaryota</taxon>
        <taxon>Fungi</taxon>
        <taxon>Dikarya</taxon>
        <taxon>Ascomycota</taxon>
        <taxon>Saccharomycotina</taxon>
        <taxon>Saccharomycetes</taxon>
        <taxon>Phaffomycetales</taxon>
        <taxon>Wickerhamomycetaceae</taxon>
        <taxon>Wickerhamomyces</taxon>
    </lineage>
</organism>
<dbReference type="PANTHER" id="PTHR12561:SF3">
    <property type="entry name" value="LIPOYLTRANSFERASE 1, MITOCHONDRIAL"/>
    <property type="match status" value="1"/>
</dbReference>
<feature type="domain" description="BPL/LPL catalytic" evidence="9">
    <location>
        <begin position="285"/>
        <end position="458"/>
    </location>
</feature>
<dbReference type="InterPro" id="IPR011600">
    <property type="entry name" value="Pept_C14_caspase"/>
</dbReference>
<evidence type="ECO:0000256" key="7">
    <source>
        <dbReference type="ARBA" id="ARBA00022807"/>
    </source>
</evidence>
<keyword evidence="7" id="KW-0788">Thiol protease</keyword>
<dbReference type="GO" id="GO:0006508">
    <property type="term" value="P:proteolysis"/>
    <property type="evidence" value="ECO:0007669"/>
    <property type="project" value="InterPro"/>
</dbReference>
<feature type="region of interest" description="Disordered" evidence="8">
    <location>
        <begin position="624"/>
        <end position="712"/>
    </location>
</feature>
<dbReference type="CDD" id="cd16443">
    <property type="entry name" value="LplA"/>
    <property type="match status" value="1"/>
</dbReference>
<comment type="similarity">
    <text evidence="3">Belongs to the LplA family.</text>
</comment>
<dbReference type="OrthoDB" id="3223806at2759"/>
<protein>
    <recommendedName>
        <fullName evidence="5">Metacaspase-1</fullName>
    </recommendedName>
    <alternativeName>
        <fullName evidence="4">Putative lipoate-protein ligase A</fullName>
    </alternativeName>
</protein>
<dbReference type="PROSITE" id="PS51733">
    <property type="entry name" value="BPL_LPL_CATALYTIC"/>
    <property type="match status" value="1"/>
</dbReference>
<dbReference type="SUPFAM" id="SSF55681">
    <property type="entry name" value="Class II aaRS and biotin synthetases"/>
    <property type="match status" value="1"/>
</dbReference>
<dbReference type="InterPro" id="IPR045864">
    <property type="entry name" value="aa-tRNA-synth_II/BPL/LPL"/>
</dbReference>
<comment type="pathway">
    <text evidence="2">Protein modification; protein lipoylation via exogenous pathway; protein N(6)-(lipoyl)lysine from lipoate: step 2/2.</text>
</comment>
<evidence type="ECO:0000259" key="9">
    <source>
        <dbReference type="PROSITE" id="PS51733"/>
    </source>
</evidence>
<gene>
    <name evidence="10" type="ORF">WICPIJ_007447</name>
</gene>
<dbReference type="AlphaFoldDB" id="A0A9P8TJ87"/>
<feature type="compositionally biased region" description="Low complexity" evidence="8">
    <location>
        <begin position="651"/>
        <end position="664"/>
    </location>
</feature>
<dbReference type="GO" id="GO:0004197">
    <property type="term" value="F:cysteine-type endopeptidase activity"/>
    <property type="evidence" value="ECO:0007669"/>
    <property type="project" value="InterPro"/>
</dbReference>
<dbReference type="Gene3D" id="3.40.50.12660">
    <property type="match status" value="2"/>
</dbReference>
<dbReference type="GO" id="GO:0005739">
    <property type="term" value="C:mitochondrion"/>
    <property type="evidence" value="ECO:0007669"/>
    <property type="project" value="TreeGrafter"/>
</dbReference>
<evidence type="ECO:0000256" key="3">
    <source>
        <dbReference type="ARBA" id="ARBA00008242"/>
    </source>
</evidence>
<dbReference type="InterPro" id="IPR004562">
    <property type="entry name" value="LipoylTrfase_LipoateP_Ligase"/>
</dbReference>
<keyword evidence="6" id="KW-0053">Apoptosis</keyword>
<dbReference type="Proteomes" id="UP000774326">
    <property type="component" value="Unassembled WGS sequence"/>
</dbReference>
<evidence type="ECO:0000256" key="4">
    <source>
        <dbReference type="ARBA" id="ARBA00015925"/>
    </source>
</evidence>
<proteinExistence type="inferred from homology"/>